<keyword evidence="3" id="KW-0804">Transcription</keyword>
<dbReference type="GO" id="GO:0045892">
    <property type="term" value="P:negative regulation of DNA-templated transcription"/>
    <property type="evidence" value="ECO:0007669"/>
    <property type="project" value="TreeGrafter"/>
</dbReference>
<evidence type="ECO:0000256" key="2">
    <source>
        <dbReference type="ARBA" id="ARBA00023125"/>
    </source>
</evidence>
<dbReference type="InterPro" id="IPR036390">
    <property type="entry name" value="WH_DNA-bd_sf"/>
</dbReference>
<dbReference type="InterPro" id="IPR036388">
    <property type="entry name" value="WH-like_DNA-bd_sf"/>
</dbReference>
<name>A0A857J255_9BURK</name>
<dbReference type="Pfam" id="PF09339">
    <property type="entry name" value="HTH_IclR"/>
    <property type="match status" value="1"/>
</dbReference>
<dbReference type="Gene3D" id="3.30.450.40">
    <property type="match status" value="1"/>
</dbReference>
<dbReference type="GO" id="GO:0003677">
    <property type="term" value="F:DNA binding"/>
    <property type="evidence" value="ECO:0007669"/>
    <property type="project" value="UniProtKB-KW"/>
</dbReference>
<dbReference type="GO" id="GO:0003700">
    <property type="term" value="F:DNA-binding transcription factor activity"/>
    <property type="evidence" value="ECO:0007669"/>
    <property type="project" value="TreeGrafter"/>
</dbReference>
<dbReference type="SUPFAM" id="SSF46785">
    <property type="entry name" value="Winged helix' DNA-binding domain"/>
    <property type="match status" value="1"/>
</dbReference>
<keyword evidence="2" id="KW-0238">DNA-binding</keyword>
<evidence type="ECO:0000259" key="5">
    <source>
        <dbReference type="PROSITE" id="PS51078"/>
    </source>
</evidence>
<dbReference type="Gene3D" id="1.10.10.10">
    <property type="entry name" value="Winged helix-like DNA-binding domain superfamily/Winged helix DNA-binding domain"/>
    <property type="match status" value="1"/>
</dbReference>
<organism evidence="6 7">
    <name type="scientific">Xylophilus rhododendri</name>
    <dbReference type="NCBI Taxonomy" id="2697032"/>
    <lineage>
        <taxon>Bacteria</taxon>
        <taxon>Pseudomonadati</taxon>
        <taxon>Pseudomonadota</taxon>
        <taxon>Betaproteobacteria</taxon>
        <taxon>Burkholderiales</taxon>
        <taxon>Xylophilus</taxon>
    </lineage>
</organism>
<dbReference type="KEGG" id="xyk:GT347_04035"/>
<reference evidence="6 7" key="1">
    <citation type="submission" date="2020-01" db="EMBL/GenBank/DDBJ databases">
        <title>Genome sequencing of strain KACC 21265.</title>
        <authorList>
            <person name="Heo J."/>
            <person name="Kim S.-J."/>
            <person name="Kim J.-S."/>
            <person name="Hong S.-B."/>
            <person name="Kwon S.-W."/>
        </authorList>
    </citation>
    <scope>NUCLEOTIDE SEQUENCE [LARGE SCALE GENOMIC DNA]</scope>
    <source>
        <strain evidence="6 7">KACC 21265</strain>
    </source>
</reference>
<evidence type="ECO:0000313" key="7">
    <source>
        <dbReference type="Proteomes" id="UP000464787"/>
    </source>
</evidence>
<dbReference type="SUPFAM" id="SSF55781">
    <property type="entry name" value="GAF domain-like"/>
    <property type="match status" value="1"/>
</dbReference>
<dbReference type="InterPro" id="IPR029016">
    <property type="entry name" value="GAF-like_dom_sf"/>
</dbReference>
<dbReference type="AlphaFoldDB" id="A0A857J255"/>
<dbReference type="InterPro" id="IPR050707">
    <property type="entry name" value="HTH_MetabolicPath_Reg"/>
</dbReference>
<dbReference type="Pfam" id="PF01614">
    <property type="entry name" value="IclR_C"/>
    <property type="match status" value="1"/>
</dbReference>
<evidence type="ECO:0000313" key="6">
    <source>
        <dbReference type="EMBL" id="QHI97219.1"/>
    </source>
</evidence>
<evidence type="ECO:0000256" key="1">
    <source>
        <dbReference type="ARBA" id="ARBA00023015"/>
    </source>
</evidence>
<evidence type="ECO:0000256" key="3">
    <source>
        <dbReference type="ARBA" id="ARBA00023163"/>
    </source>
</evidence>
<evidence type="ECO:0000259" key="4">
    <source>
        <dbReference type="PROSITE" id="PS51077"/>
    </source>
</evidence>
<feature type="domain" description="HTH iclR-type" evidence="4">
    <location>
        <begin position="22"/>
        <end position="84"/>
    </location>
</feature>
<dbReference type="PROSITE" id="PS51077">
    <property type="entry name" value="HTH_ICLR"/>
    <property type="match status" value="1"/>
</dbReference>
<dbReference type="PANTHER" id="PTHR30136:SF24">
    <property type="entry name" value="HTH-TYPE TRANSCRIPTIONAL REPRESSOR ALLR"/>
    <property type="match status" value="1"/>
</dbReference>
<dbReference type="InterPro" id="IPR014757">
    <property type="entry name" value="Tscrpt_reg_IclR_C"/>
</dbReference>
<accession>A0A857J255</accession>
<dbReference type="EMBL" id="CP047650">
    <property type="protein sequence ID" value="QHI97219.1"/>
    <property type="molecule type" value="Genomic_DNA"/>
</dbReference>
<dbReference type="Proteomes" id="UP000464787">
    <property type="component" value="Chromosome"/>
</dbReference>
<dbReference type="PROSITE" id="PS51078">
    <property type="entry name" value="ICLR_ED"/>
    <property type="match status" value="1"/>
</dbReference>
<dbReference type="RefSeq" id="WP_160550737.1">
    <property type="nucleotide sequence ID" value="NZ_CP047650.1"/>
</dbReference>
<gene>
    <name evidence="6" type="ORF">GT347_04035</name>
</gene>
<sequence>MSEEAQDGFAEEAGEKKEYLYVAAVERAMRVLEAFATRPGDLGLTELADMTGLGKSAAQRFVFTWEKLGYLSRDGGSRRLRLTSKAVELGHSYLKGDPLIAQVAPHLAVLRDQFGLAVNLSLRRGDDMVYLLRLPSRQLTLAEMLPGRRLPAWSNASGRMLLTGCREDELREMYRRQPPIAFTPRTTTDLPTLLAEIAQAREDGYVITQHQVNMHQIAVAILATVSSGAQVAIGMATTLDDYSPARVQAELIPALFRAAAALR</sequence>
<proteinExistence type="predicted"/>
<dbReference type="PANTHER" id="PTHR30136">
    <property type="entry name" value="HELIX-TURN-HELIX TRANSCRIPTIONAL REGULATOR, ICLR FAMILY"/>
    <property type="match status" value="1"/>
</dbReference>
<feature type="domain" description="IclR-ED" evidence="5">
    <location>
        <begin position="85"/>
        <end position="263"/>
    </location>
</feature>
<keyword evidence="1" id="KW-0805">Transcription regulation</keyword>
<dbReference type="SMART" id="SM00346">
    <property type="entry name" value="HTH_ICLR"/>
    <property type="match status" value="1"/>
</dbReference>
<protein>
    <submittedName>
        <fullName evidence="6">Helix-turn-helix domain-containing protein</fullName>
    </submittedName>
</protein>
<keyword evidence="7" id="KW-1185">Reference proteome</keyword>
<dbReference type="InterPro" id="IPR005471">
    <property type="entry name" value="Tscrpt_reg_IclR_N"/>
</dbReference>